<dbReference type="AlphaFoldDB" id="A0AAE1MFE9"/>
<dbReference type="SUPFAM" id="SSF47459">
    <property type="entry name" value="HLH, helix-loop-helix DNA-binding domain"/>
    <property type="match status" value="1"/>
</dbReference>
<dbReference type="InterPro" id="IPR011598">
    <property type="entry name" value="bHLH_dom"/>
</dbReference>
<dbReference type="PANTHER" id="PTHR45959">
    <property type="entry name" value="BHLH TRANSCRIPTION FACTOR"/>
    <property type="match status" value="1"/>
</dbReference>
<dbReference type="GO" id="GO:0005634">
    <property type="term" value="C:nucleus"/>
    <property type="evidence" value="ECO:0007669"/>
    <property type="project" value="UniProtKB-SubCell"/>
</dbReference>
<protein>
    <recommendedName>
        <fullName evidence="7">BHLH domain-containing protein</fullName>
    </recommendedName>
</protein>
<keyword evidence="3" id="KW-0804">Transcription</keyword>
<evidence type="ECO:0000256" key="5">
    <source>
        <dbReference type="SAM" id="Coils"/>
    </source>
</evidence>
<keyword evidence="5" id="KW-0175">Coiled coil</keyword>
<keyword evidence="9" id="KW-1185">Reference proteome</keyword>
<keyword evidence="4" id="KW-0539">Nucleus</keyword>
<dbReference type="Pfam" id="PF22754">
    <property type="entry name" value="bHLH-TF_ACT-like_plant"/>
    <property type="match status" value="1"/>
</dbReference>
<feature type="region of interest" description="Disordered" evidence="6">
    <location>
        <begin position="105"/>
        <end position="130"/>
    </location>
</feature>
<dbReference type="InterPro" id="IPR036638">
    <property type="entry name" value="HLH_DNA-bd_sf"/>
</dbReference>
<evidence type="ECO:0000259" key="7">
    <source>
        <dbReference type="PROSITE" id="PS50888"/>
    </source>
</evidence>
<dbReference type="PROSITE" id="PS50888">
    <property type="entry name" value="BHLH"/>
    <property type="match status" value="1"/>
</dbReference>
<feature type="coiled-coil region" evidence="5">
    <location>
        <begin position="167"/>
        <end position="194"/>
    </location>
</feature>
<evidence type="ECO:0000256" key="3">
    <source>
        <dbReference type="ARBA" id="ARBA00023163"/>
    </source>
</evidence>
<dbReference type="PANTHER" id="PTHR45959:SF2">
    <property type="entry name" value="BHLH TRANSCRIPTION FACTOR"/>
    <property type="match status" value="1"/>
</dbReference>
<dbReference type="Proteomes" id="UP001293593">
    <property type="component" value="Unassembled WGS sequence"/>
</dbReference>
<feature type="domain" description="BHLH" evidence="7">
    <location>
        <begin position="128"/>
        <end position="177"/>
    </location>
</feature>
<evidence type="ECO:0000256" key="6">
    <source>
        <dbReference type="SAM" id="MobiDB-lite"/>
    </source>
</evidence>
<sequence length="320" mass="36347">MESMEEISWESLMQDLEMAGDDFSFAFEAHDQLFSSPSQENFESCWNNDNNINADTTWNAANGIILTSNNPSTSESVVNTQHHMVANSHDYSGFMVQDKPYSFDDPSKRYLRQTNIKETDRRPEGRNSRVQDHLLAERNRRGKISQHFIALSALIPGLKRTDKASLLEGAIRHVKQLQEQVKALEQQPKKKKKTAESVVFVKKSQLTSTTDTTSLNNNSSDIENLDDVSKWNSRVAKADVEARVSEKKVLIRVQCEKKEGIMVKTMKEIQKLHLSVINSSVMPFGRSILDITIIAEMEDEFNLSSQELARNIRVALLQSI</sequence>
<dbReference type="GO" id="GO:0080090">
    <property type="term" value="P:regulation of primary metabolic process"/>
    <property type="evidence" value="ECO:0007669"/>
    <property type="project" value="UniProtKB-ARBA"/>
</dbReference>
<dbReference type="Gene3D" id="4.10.280.10">
    <property type="entry name" value="Helix-loop-helix DNA-binding domain"/>
    <property type="match status" value="1"/>
</dbReference>
<evidence type="ECO:0000256" key="1">
    <source>
        <dbReference type="ARBA" id="ARBA00004123"/>
    </source>
</evidence>
<dbReference type="Pfam" id="PF00010">
    <property type="entry name" value="HLH"/>
    <property type="match status" value="1"/>
</dbReference>
<organism evidence="8 9">
    <name type="scientific">Acacia crassicarpa</name>
    <name type="common">northern wattle</name>
    <dbReference type="NCBI Taxonomy" id="499986"/>
    <lineage>
        <taxon>Eukaryota</taxon>
        <taxon>Viridiplantae</taxon>
        <taxon>Streptophyta</taxon>
        <taxon>Embryophyta</taxon>
        <taxon>Tracheophyta</taxon>
        <taxon>Spermatophyta</taxon>
        <taxon>Magnoliopsida</taxon>
        <taxon>eudicotyledons</taxon>
        <taxon>Gunneridae</taxon>
        <taxon>Pentapetalae</taxon>
        <taxon>rosids</taxon>
        <taxon>fabids</taxon>
        <taxon>Fabales</taxon>
        <taxon>Fabaceae</taxon>
        <taxon>Caesalpinioideae</taxon>
        <taxon>mimosoid clade</taxon>
        <taxon>Acacieae</taxon>
        <taxon>Acacia</taxon>
    </lineage>
</organism>
<feature type="compositionally biased region" description="Basic and acidic residues" evidence="6">
    <location>
        <begin position="115"/>
        <end position="130"/>
    </location>
</feature>
<comment type="caution">
    <text evidence="8">The sequence shown here is derived from an EMBL/GenBank/DDBJ whole genome shotgun (WGS) entry which is preliminary data.</text>
</comment>
<dbReference type="InterPro" id="IPR052610">
    <property type="entry name" value="bHLH_transcription_regulator"/>
</dbReference>
<dbReference type="InterPro" id="IPR054502">
    <property type="entry name" value="bHLH-TF_ACT-like_plant"/>
</dbReference>
<reference evidence="8" key="1">
    <citation type="submission" date="2023-10" db="EMBL/GenBank/DDBJ databases">
        <title>Chromosome-level genome of the transformable northern wattle, Acacia crassicarpa.</title>
        <authorList>
            <person name="Massaro I."/>
            <person name="Sinha N.R."/>
            <person name="Poethig S."/>
            <person name="Leichty A.R."/>
        </authorList>
    </citation>
    <scope>NUCLEOTIDE SEQUENCE</scope>
    <source>
        <strain evidence="8">Acra3RX</strain>
        <tissue evidence="8">Leaf</tissue>
    </source>
</reference>
<dbReference type="GO" id="GO:0046983">
    <property type="term" value="F:protein dimerization activity"/>
    <property type="evidence" value="ECO:0007669"/>
    <property type="project" value="InterPro"/>
</dbReference>
<evidence type="ECO:0000313" key="8">
    <source>
        <dbReference type="EMBL" id="KAK4260243.1"/>
    </source>
</evidence>
<evidence type="ECO:0000313" key="9">
    <source>
        <dbReference type="Proteomes" id="UP001293593"/>
    </source>
</evidence>
<evidence type="ECO:0000256" key="2">
    <source>
        <dbReference type="ARBA" id="ARBA00023015"/>
    </source>
</evidence>
<proteinExistence type="predicted"/>
<accession>A0AAE1MFE9</accession>
<comment type="subcellular location">
    <subcellularLocation>
        <location evidence="1">Nucleus</location>
    </subcellularLocation>
</comment>
<name>A0AAE1MFE9_9FABA</name>
<keyword evidence="2" id="KW-0805">Transcription regulation</keyword>
<dbReference type="SMART" id="SM00353">
    <property type="entry name" value="HLH"/>
    <property type="match status" value="1"/>
</dbReference>
<evidence type="ECO:0000256" key="4">
    <source>
        <dbReference type="ARBA" id="ARBA00023242"/>
    </source>
</evidence>
<dbReference type="EMBL" id="JAWXYG010000010">
    <property type="protein sequence ID" value="KAK4260243.1"/>
    <property type="molecule type" value="Genomic_DNA"/>
</dbReference>
<gene>
    <name evidence="8" type="ORF">QN277_003386</name>
</gene>